<dbReference type="Proteomes" id="UP000249451">
    <property type="component" value="Unassembled WGS sequence"/>
</dbReference>
<dbReference type="InterPro" id="IPR005805">
    <property type="entry name" value="Rieske_Fe-S_prot_C"/>
</dbReference>
<name>A0A2W5B6S5_9CORY</name>
<dbReference type="GO" id="GO:0016705">
    <property type="term" value="F:oxidoreductase activity, acting on paired donors, with incorporation or reduction of molecular oxygen"/>
    <property type="evidence" value="ECO:0007669"/>
    <property type="project" value="UniProtKB-ARBA"/>
</dbReference>
<evidence type="ECO:0000256" key="9">
    <source>
        <dbReference type="ARBA" id="ARBA00022714"/>
    </source>
</evidence>
<evidence type="ECO:0000256" key="8">
    <source>
        <dbReference type="ARBA" id="ARBA00022692"/>
    </source>
</evidence>
<dbReference type="CDD" id="cd03467">
    <property type="entry name" value="Rieske"/>
    <property type="match status" value="1"/>
</dbReference>
<protein>
    <recommendedName>
        <fullName evidence="4">Cytochrome bc1 complex Rieske iron-sulfur subunit</fullName>
    </recommendedName>
    <alternativeName>
        <fullName evidence="18">Cytochrome bc1 reductase complex subunit QcrA</fullName>
    </alternativeName>
    <alternativeName>
        <fullName evidence="19">Rieske iron-sulfur protein</fullName>
    </alternativeName>
</protein>
<dbReference type="SUPFAM" id="SSF50022">
    <property type="entry name" value="ISP domain"/>
    <property type="match status" value="1"/>
</dbReference>
<evidence type="ECO:0000256" key="15">
    <source>
        <dbReference type="ARBA" id="ARBA00023014"/>
    </source>
</evidence>
<dbReference type="GO" id="GO:0046872">
    <property type="term" value="F:metal ion binding"/>
    <property type="evidence" value="ECO:0007669"/>
    <property type="project" value="UniProtKB-KW"/>
</dbReference>
<dbReference type="PANTHER" id="PTHR10134">
    <property type="entry name" value="CYTOCHROME B-C1 COMPLEX SUBUNIT RIESKE, MITOCHONDRIAL"/>
    <property type="match status" value="1"/>
</dbReference>
<dbReference type="GO" id="GO:0051537">
    <property type="term" value="F:2 iron, 2 sulfur cluster binding"/>
    <property type="evidence" value="ECO:0007669"/>
    <property type="project" value="UniProtKB-KW"/>
</dbReference>
<evidence type="ECO:0000256" key="18">
    <source>
        <dbReference type="ARBA" id="ARBA00029586"/>
    </source>
</evidence>
<dbReference type="PRINTS" id="PR00162">
    <property type="entry name" value="RIESKE"/>
</dbReference>
<dbReference type="Gene3D" id="2.102.10.10">
    <property type="entry name" value="Rieske [2Fe-2S] iron-sulphur domain"/>
    <property type="match status" value="1"/>
</dbReference>
<feature type="transmembrane region" description="Helical" evidence="21">
    <location>
        <begin position="88"/>
        <end position="116"/>
    </location>
</feature>
<evidence type="ECO:0000256" key="20">
    <source>
        <dbReference type="ARBA" id="ARBA00034078"/>
    </source>
</evidence>
<dbReference type="PROSITE" id="PS51296">
    <property type="entry name" value="RIESKE"/>
    <property type="match status" value="1"/>
</dbReference>
<keyword evidence="5" id="KW-0813">Transport</keyword>
<evidence type="ECO:0000313" key="24">
    <source>
        <dbReference type="Proteomes" id="UP000249451"/>
    </source>
</evidence>
<evidence type="ECO:0000256" key="21">
    <source>
        <dbReference type="SAM" id="Phobius"/>
    </source>
</evidence>
<evidence type="ECO:0000256" key="1">
    <source>
        <dbReference type="ARBA" id="ARBA00002494"/>
    </source>
</evidence>
<comment type="caution">
    <text evidence="23">The sequence shown here is derived from an EMBL/GenBank/DDBJ whole genome shotgun (WGS) entry which is preliminary data.</text>
</comment>
<evidence type="ECO:0000256" key="17">
    <source>
        <dbReference type="ARBA" id="ARBA00023157"/>
    </source>
</evidence>
<evidence type="ECO:0000256" key="4">
    <source>
        <dbReference type="ARBA" id="ARBA00015816"/>
    </source>
</evidence>
<keyword evidence="14" id="KW-0408">Iron</keyword>
<comment type="similarity">
    <text evidence="3">Belongs to the Rieske iron-sulfur protein family.</text>
</comment>
<reference evidence="23 24" key="1">
    <citation type="submission" date="2017-11" db="EMBL/GenBank/DDBJ databases">
        <title>Infants hospitalized years apart are colonized by the same room-sourced microbial strains.</title>
        <authorList>
            <person name="Brooks B."/>
            <person name="Olm M.R."/>
            <person name="Firek B.A."/>
            <person name="Baker R."/>
            <person name="Thomas B.C."/>
            <person name="Morowitz M.J."/>
            <person name="Banfield J.F."/>
        </authorList>
    </citation>
    <scope>NUCLEOTIDE SEQUENCE [LARGE SCALE GENOMIC DNA]</scope>
    <source>
        <strain evidence="23">S2_012_000_R3_87</strain>
    </source>
</reference>
<keyword evidence="11" id="KW-0249">Electron transport</keyword>
<comment type="subcellular location">
    <subcellularLocation>
        <location evidence="2">Cell membrane</location>
        <topology evidence="2">Multi-pass membrane protein</topology>
    </subcellularLocation>
</comment>
<evidence type="ECO:0000256" key="5">
    <source>
        <dbReference type="ARBA" id="ARBA00022448"/>
    </source>
</evidence>
<dbReference type="InterPro" id="IPR045603">
    <property type="entry name" value="QcrA_N"/>
</dbReference>
<feature type="domain" description="Rieske" evidence="22">
    <location>
        <begin position="289"/>
        <end position="383"/>
    </location>
</feature>
<dbReference type="GO" id="GO:0004497">
    <property type="term" value="F:monooxygenase activity"/>
    <property type="evidence" value="ECO:0007669"/>
    <property type="project" value="UniProtKB-ARBA"/>
</dbReference>
<comment type="cofactor">
    <cofactor evidence="20">
        <name>[2Fe-2S] cluster</name>
        <dbReference type="ChEBI" id="CHEBI:190135"/>
    </cofactor>
</comment>
<comment type="function">
    <text evidence="1">Iron-sulfur subunit of the cytochrome bc1 complex, an essential component of the respiratory electron transport chain required for ATP synthesis. The bc1 complex catalyzes the oxidation of menaquinol and the reduction of cytochrome c in the respiratory chain. The bc1 complex operates through a Q-cycle mechanism that couples electron transfer to generation of the proton gradient that drives ATP synthesis.</text>
</comment>
<evidence type="ECO:0000256" key="3">
    <source>
        <dbReference type="ARBA" id="ARBA00010651"/>
    </source>
</evidence>
<evidence type="ECO:0000256" key="12">
    <source>
        <dbReference type="ARBA" id="ARBA00022989"/>
    </source>
</evidence>
<dbReference type="AlphaFoldDB" id="A0A2W5B6S5"/>
<evidence type="ECO:0000256" key="10">
    <source>
        <dbReference type="ARBA" id="ARBA00022723"/>
    </source>
</evidence>
<dbReference type="Pfam" id="PF19297">
    <property type="entry name" value="QcrA_N"/>
    <property type="match status" value="1"/>
</dbReference>
<feature type="transmembrane region" description="Helical" evidence="21">
    <location>
        <begin position="55"/>
        <end position="76"/>
    </location>
</feature>
<evidence type="ECO:0000256" key="19">
    <source>
        <dbReference type="ARBA" id="ARBA00032409"/>
    </source>
</evidence>
<evidence type="ECO:0000256" key="16">
    <source>
        <dbReference type="ARBA" id="ARBA00023136"/>
    </source>
</evidence>
<evidence type="ECO:0000256" key="13">
    <source>
        <dbReference type="ARBA" id="ARBA00023002"/>
    </source>
</evidence>
<evidence type="ECO:0000313" key="23">
    <source>
        <dbReference type="EMBL" id="PZP01077.1"/>
    </source>
</evidence>
<keyword evidence="7" id="KW-0679">Respiratory chain</keyword>
<organism evidence="23 24">
    <name type="scientific">Corynebacterium urealyticum</name>
    <dbReference type="NCBI Taxonomy" id="43771"/>
    <lineage>
        <taxon>Bacteria</taxon>
        <taxon>Bacillati</taxon>
        <taxon>Actinomycetota</taxon>
        <taxon>Actinomycetes</taxon>
        <taxon>Mycobacteriales</taxon>
        <taxon>Corynebacteriaceae</taxon>
        <taxon>Corynebacterium</taxon>
    </lineage>
</organism>
<keyword evidence="10" id="KW-0479">Metal-binding</keyword>
<sequence>MSELKNKYTDAELAQMSEEDLARLGTELDGVTVAYRKERFPIENDPAEKRASRRVATYLILSIVLGLAFVAIYLFWPWEYKHMDEEGLWWYTFYTPLLGITSGLSITLLGMGVAAYTKSFIPEEISVQTRHDGPSDEVDRRTLVALLNDSWKTSTLGRRPVIAGLAAGGAALAGLAIILPMGGIVKNPWKRGAMGIAGDGTLWTTGWTLHEQGEKLYLARDTGAVAENHDGHWSTQGISRLVRVRPEDLDAGAMETVFPMTESMVNDGDKYDAKADVYEEHMHSIHGSRNAVMLIRLRHEDALRAVQRAGQEDFHYGDYIAFSKICTHIGCPTSLYEQQTNRILCPCHQSQFDALQHGKPVFGPAARALPELPITVDEEGYLIAKG</sequence>
<evidence type="ECO:0000259" key="22">
    <source>
        <dbReference type="PROSITE" id="PS51296"/>
    </source>
</evidence>
<accession>A0A2W5B6S5</accession>
<dbReference type="InterPro" id="IPR036922">
    <property type="entry name" value="Rieske_2Fe-2S_sf"/>
</dbReference>
<evidence type="ECO:0000256" key="11">
    <source>
        <dbReference type="ARBA" id="ARBA00022982"/>
    </source>
</evidence>
<dbReference type="GO" id="GO:0005886">
    <property type="term" value="C:plasma membrane"/>
    <property type="evidence" value="ECO:0007669"/>
    <property type="project" value="UniProtKB-SubCell"/>
</dbReference>
<dbReference type="Pfam" id="PF00355">
    <property type="entry name" value="Rieske"/>
    <property type="match status" value="1"/>
</dbReference>
<keyword evidence="15" id="KW-0411">Iron-sulfur</keyword>
<evidence type="ECO:0000256" key="7">
    <source>
        <dbReference type="ARBA" id="ARBA00022660"/>
    </source>
</evidence>
<feature type="transmembrane region" description="Helical" evidence="21">
    <location>
        <begin position="161"/>
        <end position="181"/>
    </location>
</feature>
<keyword evidence="17" id="KW-1015">Disulfide bond</keyword>
<keyword evidence="8 21" id="KW-0812">Transmembrane</keyword>
<proteinExistence type="inferred from homology"/>
<dbReference type="InterPro" id="IPR017941">
    <property type="entry name" value="Rieske_2Fe-2S"/>
</dbReference>
<feature type="non-terminal residue" evidence="23">
    <location>
        <position position="386"/>
    </location>
</feature>
<dbReference type="InterPro" id="IPR014349">
    <property type="entry name" value="Rieske_Fe-S_prot"/>
</dbReference>
<keyword evidence="9" id="KW-0001">2Fe-2S</keyword>
<dbReference type="EMBL" id="QFNY01000094">
    <property type="protein sequence ID" value="PZP01077.1"/>
    <property type="molecule type" value="Genomic_DNA"/>
</dbReference>
<keyword evidence="12 21" id="KW-1133">Transmembrane helix</keyword>
<evidence type="ECO:0000256" key="6">
    <source>
        <dbReference type="ARBA" id="ARBA00022475"/>
    </source>
</evidence>
<keyword evidence="6" id="KW-1003">Cell membrane</keyword>
<evidence type="ECO:0000256" key="14">
    <source>
        <dbReference type="ARBA" id="ARBA00023004"/>
    </source>
</evidence>
<evidence type="ECO:0000256" key="2">
    <source>
        <dbReference type="ARBA" id="ARBA00004651"/>
    </source>
</evidence>
<keyword evidence="16 21" id="KW-0472">Membrane</keyword>
<gene>
    <name evidence="23" type="ORF">DI609_05040</name>
</gene>
<keyword evidence="13" id="KW-0560">Oxidoreductase</keyword>